<reference evidence="2 3" key="1">
    <citation type="journal article" date="2022" name="Allergy">
        <title>Genome assembly and annotation of Periplaneta americana reveal a comprehensive cockroach allergen profile.</title>
        <authorList>
            <person name="Wang L."/>
            <person name="Xiong Q."/>
            <person name="Saelim N."/>
            <person name="Wang L."/>
            <person name="Nong W."/>
            <person name="Wan A.T."/>
            <person name="Shi M."/>
            <person name="Liu X."/>
            <person name="Cao Q."/>
            <person name="Hui J.H.L."/>
            <person name="Sookrung N."/>
            <person name="Leung T.F."/>
            <person name="Tungtrongchitr A."/>
            <person name="Tsui S.K.W."/>
        </authorList>
    </citation>
    <scope>NUCLEOTIDE SEQUENCE [LARGE SCALE GENOMIC DNA]</scope>
    <source>
        <strain evidence="2">PWHHKU_190912</strain>
    </source>
</reference>
<evidence type="ECO:0000256" key="1">
    <source>
        <dbReference type="SAM" id="MobiDB-lite"/>
    </source>
</evidence>
<protein>
    <submittedName>
        <fullName evidence="2">Uncharacterized protein</fullName>
    </submittedName>
</protein>
<feature type="region of interest" description="Disordered" evidence="1">
    <location>
        <begin position="442"/>
        <end position="466"/>
    </location>
</feature>
<keyword evidence="3" id="KW-1185">Reference proteome</keyword>
<dbReference type="Proteomes" id="UP001148838">
    <property type="component" value="Unassembled WGS sequence"/>
</dbReference>
<organism evidence="2 3">
    <name type="scientific">Periplaneta americana</name>
    <name type="common">American cockroach</name>
    <name type="synonym">Blatta americana</name>
    <dbReference type="NCBI Taxonomy" id="6978"/>
    <lineage>
        <taxon>Eukaryota</taxon>
        <taxon>Metazoa</taxon>
        <taxon>Ecdysozoa</taxon>
        <taxon>Arthropoda</taxon>
        <taxon>Hexapoda</taxon>
        <taxon>Insecta</taxon>
        <taxon>Pterygota</taxon>
        <taxon>Neoptera</taxon>
        <taxon>Polyneoptera</taxon>
        <taxon>Dictyoptera</taxon>
        <taxon>Blattodea</taxon>
        <taxon>Blattoidea</taxon>
        <taxon>Blattidae</taxon>
        <taxon>Blattinae</taxon>
        <taxon>Periplaneta</taxon>
    </lineage>
</organism>
<evidence type="ECO:0000313" key="3">
    <source>
        <dbReference type="Proteomes" id="UP001148838"/>
    </source>
</evidence>
<gene>
    <name evidence="2" type="ORF">ANN_20341</name>
</gene>
<proteinExistence type="predicted"/>
<sequence length="478" mass="54887">MSTNSRFQHRGTVRSAIKVRLHCSREMTRLAAEGQAFLSRTQLSPVLTRTEIKKNHLPHVAMFSDGATFHLSSKMNSPQLWSNGKGVWPRNQVARVRIPVGESGRRRQSGNGVPQAVQRRWRYVVACAESEYIIWQSGHSSPEANVKGRDEINTTERRTAAQQAVIPRRVIFCCSTFAPRLDRGSGTRRKIRPAQGLRSPSRLTARERNADISCALYKGGLEEGVISYKIYTKGSTITSAYEMNSRSGTDRMRNEAVLERVGEERMMLKLIRKRKTNWLGHWLRRNCLLKDALEGMVNGRRVRGRRRYQMIDDIKIYGSYEETKRKAENRKDWRMLDAVSTTRLFSVDGIGNSEMRPRIRHGLPKRLFTAGFIFPPEENHGNYFWRHSKFVPVYRYGHGSNVSKRGNLEDFAVKCCLVDGIDNNVMWPRIRYRLPDIRLTVGEETQPGNKPKRESNQRPRANFRSAGKCLSRLSYASG</sequence>
<dbReference type="EMBL" id="JAJSOF020000031">
    <property type="protein sequence ID" value="KAJ4431738.1"/>
    <property type="molecule type" value="Genomic_DNA"/>
</dbReference>
<comment type="caution">
    <text evidence="2">The sequence shown here is derived from an EMBL/GenBank/DDBJ whole genome shotgun (WGS) entry which is preliminary data.</text>
</comment>
<evidence type="ECO:0000313" key="2">
    <source>
        <dbReference type="EMBL" id="KAJ4431738.1"/>
    </source>
</evidence>
<name>A0ABQ8SCU1_PERAM</name>
<accession>A0ABQ8SCU1</accession>